<keyword evidence="12" id="KW-0175">Coiled coil</keyword>
<accession>A0A1G5RT51</accession>
<evidence type="ECO:0000256" key="6">
    <source>
        <dbReference type="ARBA" id="ARBA00023186"/>
    </source>
</evidence>
<dbReference type="Pfam" id="PF01025">
    <property type="entry name" value="GrpE"/>
    <property type="match status" value="1"/>
</dbReference>
<dbReference type="Proteomes" id="UP000199208">
    <property type="component" value="Unassembled WGS sequence"/>
</dbReference>
<feature type="coiled-coil region" evidence="12">
    <location>
        <begin position="76"/>
        <end position="103"/>
    </location>
</feature>
<reference evidence="14 15" key="1">
    <citation type="submission" date="2016-10" db="EMBL/GenBank/DDBJ databases">
        <authorList>
            <person name="de Groot N.N."/>
        </authorList>
    </citation>
    <scope>NUCLEOTIDE SEQUENCE [LARGE SCALE GENOMIC DNA]</scope>
    <source>
        <strain evidence="14 15">DSM 2784</strain>
    </source>
</reference>
<dbReference type="GO" id="GO:0006457">
    <property type="term" value="P:protein folding"/>
    <property type="evidence" value="ECO:0007669"/>
    <property type="project" value="InterPro"/>
</dbReference>
<evidence type="ECO:0000256" key="4">
    <source>
        <dbReference type="ARBA" id="ARBA00022490"/>
    </source>
</evidence>
<dbReference type="GO" id="GO:0000774">
    <property type="term" value="F:adenyl-nucleotide exchange factor activity"/>
    <property type="evidence" value="ECO:0007669"/>
    <property type="project" value="InterPro"/>
</dbReference>
<gene>
    <name evidence="10" type="primary">grpE</name>
    <name evidence="14" type="ORF">SAMN03080599_00611</name>
</gene>
<sequence>MKKQTHKEHEAAEPTQDSTQNRPEAADTNQSNTVADGFENNIKAEETASPVDEEKLATDKELKRLTDEIAAKSDAFLRLTAEYQNYRRRVEKEKQELIKFGNEKLVVDLLKVLDNFDRALSTVDYDCEENKNLVSGIEMIRKSLSDLLKDYGVSPIEAVGQTFDPELHHAVMTEAAEGVAPDTVLDEFQKGYTLHQKVVRHSMVKVSAHG</sequence>
<dbReference type="RefSeq" id="WP_092589404.1">
    <property type="nucleotide sequence ID" value="NZ_FMWL01000002.1"/>
</dbReference>
<comment type="subcellular location">
    <subcellularLocation>
        <location evidence="1 10">Cytoplasm</location>
    </subcellularLocation>
</comment>
<dbReference type="GO" id="GO:0051082">
    <property type="term" value="F:unfolded protein binding"/>
    <property type="evidence" value="ECO:0007669"/>
    <property type="project" value="TreeGrafter"/>
</dbReference>
<dbReference type="Gene3D" id="2.30.22.10">
    <property type="entry name" value="Head domain of nucleotide exchange factor GrpE"/>
    <property type="match status" value="1"/>
</dbReference>
<dbReference type="InterPro" id="IPR013805">
    <property type="entry name" value="GrpE_CC"/>
</dbReference>
<keyword evidence="6 10" id="KW-0143">Chaperone</keyword>
<dbReference type="PANTHER" id="PTHR21237">
    <property type="entry name" value="GRPE PROTEIN"/>
    <property type="match status" value="1"/>
</dbReference>
<evidence type="ECO:0000256" key="10">
    <source>
        <dbReference type="HAMAP-Rule" id="MF_01151"/>
    </source>
</evidence>
<dbReference type="PANTHER" id="PTHR21237:SF23">
    <property type="entry name" value="GRPE PROTEIN HOMOLOG, MITOCHONDRIAL"/>
    <property type="match status" value="1"/>
</dbReference>
<evidence type="ECO:0000256" key="9">
    <source>
        <dbReference type="ARBA" id="ARBA00076414"/>
    </source>
</evidence>
<dbReference type="GO" id="GO:0042803">
    <property type="term" value="F:protein homodimerization activity"/>
    <property type="evidence" value="ECO:0007669"/>
    <property type="project" value="InterPro"/>
</dbReference>
<feature type="compositionally biased region" description="Polar residues" evidence="13">
    <location>
        <begin position="15"/>
        <end position="34"/>
    </location>
</feature>
<dbReference type="FunFam" id="2.30.22.10:FF:000001">
    <property type="entry name" value="Protein GrpE"/>
    <property type="match status" value="1"/>
</dbReference>
<dbReference type="InterPro" id="IPR009012">
    <property type="entry name" value="GrpE_head"/>
</dbReference>
<dbReference type="CDD" id="cd00446">
    <property type="entry name" value="GrpE"/>
    <property type="match status" value="1"/>
</dbReference>
<keyword evidence="5 10" id="KW-0346">Stress response</keyword>
<evidence type="ECO:0000256" key="13">
    <source>
        <dbReference type="SAM" id="MobiDB-lite"/>
    </source>
</evidence>
<dbReference type="SUPFAM" id="SSF58014">
    <property type="entry name" value="Coiled-coil domain of nucleotide exchange factor GrpE"/>
    <property type="match status" value="1"/>
</dbReference>
<dbReference type="STRING" id="1120920.SAMN03080599_00611"/>
<name>A0A1G5RT51_9FIRM</name>
<dbReference type="InterPro" id="IPR000740">
    <property type="entry name" value="GrpE"/>
</dbReference>
<dbReference type="SUPFAM" id="SSF51064">
    <property type="entry name" value="Head domain of nucleotide exchange factor GrpE"/>
    <property type="match status" value="1"/>
</dbReference>
<comment type="subunit">
    <text evidence="3 10">Homodimer.</text>
</comment>
<evidence type="ECO:0000256" key="3">
    <source>
        <dbReference type="ARBA" id="ARBA00011738"/>
    </source>
</evidence>
<evidence type="ECO:0000256" key="11">
    <source>
        <dbReference type="RuleBase" id="RU004478"/>
    </source>
</evidence>
<dbReference type="NCBIfam" id="NF010738">
    <property type="entry name" value="PRK14140.1"/>
    <property type="match status" value="1"/>
</dbReference>
<evidence type="ECO:0000256" key="8">
    <source>
        <dbReference type="ARBA" id="ARBA00072274"/>
    </source>
</evidence>
<dbReference type="AlphaFoldDB" id="A0A1G5RT51"/>
<comment type="function">
    <text evidence="7 10">Participates actively in the response to hyperosmotic and heat shock by preventing the aggregation of stress-denatured proteins, in association with DnaK and GrpE. It is the nucleotide exchange factor for DnaK and may function as a thermosensor. Unfolded proteins bind initially to DnaJ; upon interaction with the DnaJ-bound protein, DnaK hydrolyzes its bound ATP, resulting in the formation of a stable complex. GrpE releases ADP from DnaK; ATP binding to DnaK triggers the release of the substrate protein, thus completing the reaction cycle. Several rounds of ATP-dependent interactions between DnaJ, DnaK and GrpE are required for fully efficient folding.</text>
</comment>
<evidence type="ECO:0000256" key="5">
    <source>
        <dbReference type="ARBA" id="ARBA00023016"/>
    </source>
</evidence>
<dbReference type="Gene3D" id="3.90.20.20">
    <property type="match status" value="1"/>
</dbReference>
<dbReference type="GO" id="GO:0005737">
    <property type="term" value="C:cytoplasm"/>
    <property type="evidence" value="ECO:0007669"/>
    <property type="project" value="UniProtKB-SubCell"/>
</dbReference>
<dbReference type="PRINTS" id="PR00773">
    <property type="entry name" value="GRPEPROTEIN"/>
</dbReference>
<feature type="region of interest" description="Disordered" evidence="13">
    <location>
        <begin position="1"/>
        <end position="56"/>
    </location>
</feature>
<feature type="compositionally biased region" description="Basic and acidic residues" evidence="13">
    <location>
        <begin position="42"/>
        <end position="56"/>
    </location>
</feature>
<keyword evidence="15" id="KW-1185">Reference proteome</keyword>
<evidence type="ECO:0000256" key="12">
    <source>
        <dbReference type="SAM" id="Coils"/>
    </source>
</evidence>
<evidence type="ECO:0000256" key="7">
    <source>
        <dbReference type="ARBA" id="ARBA00053401"/>
    </source>
</evidence>
<protein>
    <recommendedName>
        <fullName evidence="8 10">Protein GrpE</fullName>
    </recommendedName>
    <alternativeName>
        <fullName evidence="9 10">HSP-70 cofactor</fullName>
    </alternativeName>
</protein>
<proteinExistence type="inferred from homology"/>
<dbReference type="GO" id="GO:0051087">
    <property type="term" value="F:protein-folding chaperone binding"/>
    <property type="evidence" value="ECO:0007669"/>
    <property type="project" value="InterPro"/>
</dbReference>
<organism evidence="14 15">
    <name type="scientific">Acidaminobacter hydrogenoformans DSM 2784</name>
    <dbReference type="NCBI Taxonomy" id="1120920"/>
    <lineage>
        <taxon>Bacteria</taxon>
        <taxon>Bacillati</taxon>
        <taxon>Bacillota</taxon>
        <taxon>Clostridia</taxon>
        <taxon>Peptostreptococcales</taxon>
        <taxon>Acidaminobacteraceae</taxon>
        <taxon>Acidaminobacter</taxon>
    </lineage>
</organism>
<evidence type="ECO:0000256" key="2">
    <source>
        <dbReference type="ARBA" id="ARBA00009054"/>
    </source>
</evidence>
<dbReference type="HAMAP" id="MF_01151">
    <property type="entry name" value="GrpE"/>
    <property type="match status" value="1"/>
</dbReference>
<dbReference type="OrthoDB" id="9812586at2"/>
<evidence type="ECO:0000313" key="14">
    <source>
        <dbReference type="EMBL" id="SCZ77166.1"/>
    </source>
</evidence>
<dbReference type="EMBL" id="FMWL01000002">
    <property type="protein sequence ID" value="SCZ77166.1"/>
    <property type="molecule type" value="Genomic_DNA"/>
</dbReference>
<evidence type="ECO:0000313" key="15">
    <source>
        <dbReference type="Proteomes" id="UP000199208"/>
    </source>
</evidence>
<comment type="similarity">
    <text evidence="2 10 11">Belongs to the GrpE family.</text>
</comment>
<keyword evidence="4 10" id="KW-0963">Cytoplasm</keyword>
<evidence type="ECO:0000256" key="1">
    <source>
        <dbReference type="ARBA" id="ARBA00004496"/>
    </source>
</evidence>